<reference evidence="22 23" key="1">
    <citation type="submission" date="2024-06" db="EMBL/GenBank/DDBJ databases">
        <authorList>
            <person name="Pan Q."/>
            <person name="Wen M."/>
            <person name="Jouanno E."/>
            <person name="Zahm M."/>
            <person name="Klopp C."/>
            <person name="Cabau C."/>
            <person name="Louis A."/>
            <person name="Berthelot C."/>
            <person name="Parey E."/>
            <person name="Roest Crollius H."/>
            <person name="Montfort J."/>
            <person name="Robinson-Rechavi M."/>
            <person name="Bouchez O."/>
            <person name="Lampietro C."/>
            <person name="Lopez Roques C."/>
            <person name="Donnadieu C."/>
            <person name="Postlethwait J."/>
            <person name="Bobe J."/>
            <person name="Verreycken H."/>
            <person name="Guiguen Y."/>
        </authorList>
    </citation>
    <scope>NUCLEOTIDE SEQUENCE [LARGE SCALE GENOMIC DNA]</scope>
    <source>
        <strain evidence="22">Up_M1</strain>
        <tissue evidence="22">Testis</tissue>
    </source>
</reference>
<evidence type="ECO:0000313" key="23">
    <source>
        <dbReference type="Proteomes" id="UP001557470"/>
    </source>
</evidence>
<dbReference type="GO" id="GO:0016263">
    <property type="term" value="F:glycoprotein-N-acetylgalactosamine 3-beta-galactosyltransferase activity"/>
    <property type="evidence" value="ECO:0007669"/>
    <property type="project" value="UniProtKB-EC"/>
</dbReference>
<feature type="compositionally biased region" description="Polar residues" evidence="19">
    <location>
        <begin position="367"/>
        <end position="376"/>
    </location>
</feature>
<comment type="catalytic activity">
    <reaction evidence="17">
        <text>an N-acetyl-alpha-D-galactosaminyl derivative + UDP-alpha-D-galactose = a beta-D-galactosyl-(1-&gt;3)-N-acetyl-alpha-D-galactosaminyl derivative + UDP + H(+)</text>
        <dbReference type="Rhea" id="RHEA:15621"/>
        <dbReference type="ChEBI" id="CHEBI:15378"/>
        <dbReference type="ChEBI" id="CHEBI:28257"/>
        <dbReference type="ChEBI" id="CHEBI:58223"/>
        <dbReference type="ChEBI" id="CHEBI:66914"/>
        <dbReference type="ChEBI" id="CHEBI:133470"/>
        <dbReference type="EC" id="2.4.1.122"/>
    </reaction>
</comment>
<dbReference type="GO" id="GO:0001525">
    <property type="term" value="P:angiogenesis"/>
    <property type="evidence" value="ECO:0007669"/>
    <property type="project" value="UniProtKB-ARBA"/>
</dbReference>
<organism evidence="22 23">
    <name type="scientific">Umbra pygmaea</name>
    <name type="common">Eastern mudminnow</name>
    <dbReference type="NCBI Taxonomy" id="75934"/>
    <lineage>
        <taxon>Eukaryota</taxon>
        <taxon>Metazoa</taxon>
        <taxon>Chordata</taxon>
        <taxon>Craniata</taxon>
        <taxon>Vertebrata</taxon>
        <taxon>Euteleostomi</taxon>
        <taxon>Actinopterygii</taxon>
        <taxon>Neopterygii</taxon>
        <taxon>Teleostei</taxon>
        <taxon>Protacanthopterygii</taxon>
        <taxon>Esociformes</taxon>
        <taxon>Umbridae</taxon>
        <taxon>Umbra</taxon>
    </lineage>
</organism>
<comment type="subcellular location">
    <subcellularLocation>
        <location evidence="2">Membrane</location>
        <topology evidence="2">Single-pass type II membrane protein</topology>
    </subcellularLocation>
</comment>
<keyword evidence="8" id="KW-0808">Transferase</keyword>
<keyword evidence="9 20" id="KW-0812">Transmembrane</keyword>
<dbReference type="EMBL" id="JAGEUA010000001">
    <property type="protein sequence ID" value="KAL1020910.1"/>
    <property type="molecule type" value="Genomic_DNA"/>
</dbReference>
<evidence type="ECO:0000256" key="2">
    <source>
        <dbReference type="ARBA" id="ARBA00004606"/>
    </source>
</evidence>
<evidence type="ECO:0000256" key="12">
    <source>
        <dbReference type="ARBA" id="ARBA00022968"/>
    </source>
</evidence>
<dbReference type="GO" id="GO:0016020">
    <property type="term" value="C:membrane"/>
    <property type="evidence" value="ECO:0007669"/>
    <property type="project" value="UniProtKB-SubCell"/>
</dbReference>
<keyword evidence="11" id="KW-0547">Nucleotide-binding</keyword>
<keyword evidence="7" id="KW-0328">Glycosyltransferase</keyword>
<keyword evidence="10" id="KW-0479">Metal-binding</keyword>
<keyword evidence="12" id="KW-0735">Signal-anchor</keyword>
<comment type="pathway">
    <text evidence="3">Protein modification; protein glycosylation.</text>
</comment>
<evidence type="ECO:0000256" key="15">
    <source>
        <dbReference type="ARBA" id="ARBA00023157"/>
    </source>
</evidence>
<name>A0ABD0XYQ4_UMBPY</name>
<evidence type="ECO:0000256" key="10">
    <source>
        <dbReference type="ARBA" id="ARBA00022723"/>
    </source>
</evidence>
<feature type="domain" description="Fringe-like glycosyltransferase" evidence="21">
    <location>
        <begin position="95"/>
        <end position="265"/>
    </location>
</feature>
<keyword evidence="15" id="KW-1015">Disulfide bond</keyword>
<protein>
    <recommendedName>
        <fullName evidence="6">N-acetylgalactosaminide beta-1,3-galactosyltransferase</fullName>
        <ecNumber evidence="6">2.4.1.122</ecNumber>
    </recommendedName>
</protein>
<evidence type="ECO:0000256" key="9">
    <source>
        <dbReference type="ARBA" id="ARBA00022692"/>
    </source>
</evidence>
<evidence type="ECO:0000256" key="3">
    <source>
        <dbReference type="ARBA" id="ARBA00004922"/>
    </source>
</evidence>
<keyword evidence="16" id="KW-0464">Manganese</keyword>
<evidence type="ECO:0000256" key="8">
    <source>
        <dbReference type="ARBA" id="ARBA00022679"/>
    </source>
</evidence>
<comment type="function">
    <text evidence="18">Glycosyltransferase that generates the core 1 O-glycan Gal-beta1-3GalNAc-alpha1-Ser/Thr (T antigen), which is a precursor for many extended O-glycans in glycoproteins.</text>
</comment>
<evidence type="ECO:0000256" key="19">
    <source>
        <dbReference type="SAM" id="MobiDB-lite"/>
    </source>
</evidence>
<evidence type="ECO:0000259" key="21">
    <source>
        <dbReference type="Pfam" id="PF02434"/>
    </source>
</evidence>
<evidence type="ECO:0000256" key="18">
    <source>
        <dbReference type="ARBA" id="ARBA00059245"/>
    </source>
</evidence>
<feature type="compositionally biased region" description="Basic and acidic residues" evidence="19">
    <location>
        <begin position="379"/>
        <end position="392"/>
    </location>
</feature>
<evidence type="ECO:0000256" key="14">
    <source>
        <dbReference type="ARBA" id="ARBA00023136"/>
    </source>
</evidence>
<dbReference type="AlphaFoldDB" id="A0ABD0XYQ4"/>
<dbReference type="EC" id="2.4.1.122" evidence="6"/>
<dbReference type="Pfam" id="PF02434">
    <property type="entry name" value="Fringe"/>
    <property type="match status" value="1"/>
</dbReference>
<evidence type="ECO:0000256" key="17">
    <source>
        <dbReference type="ARBA" id="ARBA00048842"/>
    </source>
</evidence>
<evidence type="ECO:0000256" key="1">
    <source>
        <dbReference type="ARBA" id="ARBA00001936"/>
    </source>
</evidence>
<evidence type="ECO:0000256" key="11">
    <source>
        <dbReference type="ARBA" id="ARBA00022741"/>
    </source>
</evidence>
<dbReference type="InterPro" id="IPR003378">
    <property type="entry name" value="Fringe-like_glycosylTrfase"/>
</dbReference>
<keyword evidence="23" id="KW-1185">Reference proteome</keyword>
<dbReference type="PANTHER" id="PTHR23033">
    <property type="entry name" value="BETA1,3-GALACTOSYLTRANSFERASE"/>
    <property type="match status" value="1"/>
</dbReference>
<evidence type="ECO:0000256" key="16">
    <source>
        <dbReference type="ARBA" id="ARBA00023211"/>
    </source>
</evidence>
<comment type="similarity">
    <text evidence="4">Belongs to the glycosyltransferase 31 family. Beta3-Gal-T subfamily.</text>
</comment>
<gene>
    <name evidence="22" type="ORF">UPYG_G00006280</name>
</gene>
<evidence type="ECO:0000256" key="5">
    <source>
        <dbReference type="ARBA" id="ARBA00011748"/>
    </source>
</evidence>
<dbReference type="GO" id="GO:0046872">
    <property type="term" value="F:metal ion binding"/>
    <property type="evidence" value="ECO:0007669"/>
    <property type="project" value="UniProtKB-KW"/>
</dbReference>
<feature type="compositionally biased region" description="Polar residues" evidence="19">
    <location>
        <begin position="394"/>
        <end position="409"/>
    </location>
</feature>
<evidence type="ECO:0000256" key="4">
    <source>
        <dbReference type="ARBA" id="ARBA00006462"/>
    </source>
</evidence>
<dbReference type="InterPro" id="IPR026050">
    <property type="entry name" value="C1GALT1/C1GALT1_chp1"/>
</dbReference>
<evidence type="ECO:0000256" key="6">
    <source>
        <dbReference type="ARBA" id="ARBA00012557"/>
    </source>
</evidence>
<evidence type="ECO:0000256" key="20">
    <source>
        <dbReference type="SAM" id="Phobius"/>
    </source>
</evidence>
<dbReference type="PANTHER" id="PTHR23033:SF9">
    <property type="entry name" value="GLYCOPROTEIN-N-ACETYLGALACTOSAMINE 3-BETA-GALACTOSYLTRANSFERASE 1-A"/>
    <property type="match status" value="1"/>
</dbReference>
<proteinExistence type="inferred from homology"/>
<comment type="cofactor">
    <cofactor evidence="1">
        <name>Mn(2+)</name>
        <dbReference type="ChEBI" id="CHEBI:29035"/>
    </cofactor>
</comment>
<evidence type="ECO:0000256" key="13">
    <source>
        <dbReference type="ARBA" id="ARBA00022989"/>
    </source>
</evidence>
<comment type="subunit">
    <text evidence="5">Homodimer; disulfide-linked.</text>
</comment>
<evidence type="ECO:0000313" key="22">
    <source>
        <dbReference type="EMBL" id="KAL1020910.1"/>
    </source>
</evidence>
<accession>A0ABD0XYQ4</accession>
<dbReference type="GO" id="GO:0000166">
    <property type="term" value="F:nucleotide binding"/>
    <property type="evidence" value="ECO:0007669"/>
    <property type="project" value="UniProtKB-KW"/>
</dbReference>
<feature type="region of interest" description="Disordered" evidence="19">
    <location>
        <begin position="364"/>
        <end position="409"/>
    </location>
</feature>
<dbReference type="Gene3D" id="3.90.550.50">
    <property type="match status" value="1"/>
</dbReference>
<evidence type="ECO:0000256" key="7">
    <source>
        <dbReference type="ARBA" id="ARBA00022676"/>
    </source>
</evidence>
<comment type="caution">
    <text evidence="22">The sequence shown here is derived from an EMBL/GenBank/DDBJ whole genome shotgun (WGS) entry which is preliminary data.</text>
</comment>
<sequence>MKGLCGSRSCFYVGFLVGSLSLYFFLRQVWFERSMELSALGDAVGSSVAAMPQDRQARDPNNWRIKGAALLNTNPPHHSGEDSRVADELYQKVRILCWVMTSPSNLQTKARHVKDTWGHHCNLVVFVSSANDPDFPTVGLGTGEGRDQLYWKTIRAFHYALQHHGSDADWFLKADDDTFVVVDNLRWVLSNHTPQEPLYFGKRFKPFAKQGYMSGGAGYVLSREALRRFVEGFKTKVCSHTTPVEDLALGQCLEKMGVQAMDSRDTMQRETFHPFVPEHHLTGKFSKSFWYWNYCYYPIVEGPQCCSDLAVSFHYVDAELMYTLEYWTYHLRAYGYRYRYRPPLPQGLVEQLTQTERPAIGMAWKGTTPSVLTNPGANRESEAKHLSGEPGKETLSNNPNQNNRTSVAQ</sequence>
<feature type="transmembrane region" description="Helical" evidence="20">
    <location>
        <begin position="6"/>
        <end position="26"/>
    </location>
</feature>
<dbReference type="Proteomes" id="UP001557470">
    <property type="component" value="Unassembled WGS sequence"/>
</dbReference>
<dbReference type="FunFam" id="3.90.550.50:FF:000007">
    <property type="entry name" value="Glycoprotein-N-acetylgalactosamine 3-beta-galactosyltransferase 1"/>
    <property type="match status" value="1"/>
</dbReference>
<keyword evidence="14 20" id="KW-0472">Membrane</keyword>
<keyword evidence="13 20" id="KW-1133">Transmembrane helix</keyword>